<reference evidence="9 10" key="1">
    <citation type="submission" date="2018-10" db="EMBL/GenBank/DDBJ databases">
        <title>Cohnella sp. M2MS4P-1, whole genome shotgun sequence.</title>
        <authorList>
            <person name="Tuo L."/>
        </authorList>
    </citation>
    <scope>NUCLEOTIDE SEQUENCE [LARGE SCALE GENOMIC DNA]</scope>
    <source>
        <strain evidence="9 10">M2MS4P-1</strain>
    </source>
</reference>
<evidence type="ECO:0000313" key="10">
    <source>
        <dbReference type="Proteomes" id="UP000282076"/>
    </source>
</evidence>
<dbReference type="Proteomes" id="UP000282076">
    <property type="component" value="Unassembled WGS sequence"/>
</dbReference>
<dbReference type="AlphaFoldDB" id="A0A494XQN9"/>
<name>A0A494XQN9_9BACL</name>
<feature type="transmembrane region" description="Helical" evidence="7">
    <location>
        <begin position="196"/>
        <end position="221"/>
    </location>
</feature>
<protein>
    <submittedName>
        <fullName evidence="9">Carbohydrate ABC transporter permease</fullName>
    </submittedName>
</protein>
<evidence type="ECO:0000256" key="3">
    <source>
        <dbReference type="ARBA" id="ARBA00022475"/>
    </source>
</evidence>
<feature type="transmembrane region" description="Helical" evidence="7">
    <location>
        <begin position="95"/>
        <end position="114"/>
    </location>
</feature>
<evidence type="ECO:0000259" key="8">
    <source>
        <dbReference type="PROSITE" id="PS50928"/>
    </source>
</evidence>
<dbReference type="EMBL" id="RBZM01000006">
    <property type="protein sequence ID" value="RKP52945.1"/>
    <property type="molecule type" value="Genomic_DNA"/>
</dbReference>
<keyword evidence="10" id="KW-1185">Reference proteome</keyword>
<dbReference type="PANTHER" id="PTHR43744">
    <property type="entry name" value="ABC TRANSPORTER PERMEASE PROTEIN MG189-RELATED-RELATED"/>
    <property type="match status" value="1"/>
</dbReference>
<dbReference type="GO" id="GO:0005886">
    <property type="term" value="C:plasma membrane"/>
    <property type="evidence" value="ECO:0007669"/>
    <property type="project" value="UniProtKB-SubCell"/>
</dbReference>
<evidence type="ECO:0000256" key="1">
    <source>
        <dbReference type="ARBA" id="ARBA00004651"/>
    </source>
</evidence>
<dbReference type="PANTHER" id="PTHR43744:SF9">
    <property type="entry name" value="POLYGALACTURONAN_RHAMNOGALACTURONAN TRANSPORT SYSTEM PERMEASE PROTEIN YTCP"/>
    <property type="match status" value="1"/>
</dbReference>
<keyword evidence="3" id="KW-1003">Cell membrane</keyword>
<comment type="subcellular location">
    <subcellularLocation>
        <location evidence="1 7">Cell membrane</location>
        <topology evidence="1 7">Multi-pass membrane protein</topology>
    </subcellularLocation>
</comment>
<keyword evidence="5 7" id="KW-1133">Transmembrane helix</keyword>
<evidence type="ECO:0000256" key="6">
    <source>
        <dbReference type="ARBA" id="ARBA00023136"/>
    </source>
</evidence>
<keyword evidence="4 7" id="KW-0812">Transmembrane</keyword>
<feature type="transmembrane region" description="Helical" evidence="7">
    <location>
        <begin position="21"/>
        <end position="46"/>
    </location>
</feature>
<dbReference type="GO" id="GO:0055085">
    <property type="term" value="P:transmembrane transport"/>
    <property type="evidence" value="ECO:0007669"/>
    <property type="project" value="InterPro"/>
</dbReference>
<dbReference type="CDD" id="cd06261">
    <property type="entry name" value="TM_PBP2"/>
    <property type="match status" value="1"/>
</dbReference>
<dbReference type="InterPro" id="IPR000515">
    <property type="entry name" value="MetI-like"/>
</dbReference>
<dbReference type="PROSITE" id="PS50928">
    <property type="entry name" value="ABC_TM1"/>
    <property type="match status" value="1"/>
</dbReference>
<proteinExistence type="inferred from homology"/>
<keyword evidence="6 7" id="KW-0472">Membrane</keyword>
<evidence type="ECO:0000313" key="9">
    <source>
        <dbReference type="EMBL" id="RKP52945.1"/>
    </source>
</evidence>
<gene>
    <name evidence="9" type="ORF">D7Z26_14450</name>
</gene>
<dbReference type="InterPro" id="IPR035906">
    <property type="entry name" value="MetI-like_sf"/>
</dbReference>
<sequence length="304" mass="34111">MIRVFSDKGGRNPMKLTRGESVFVASNYIFLTILTLIIIIPFWYVISVSITPYHLFSEKNGMILFPSNFSLDYYKYLLKDGSMIYTAYGNTLRNTVGGVALALFLTVTAAYALAEKKLPGRRIIMVYFVLTMLFKGGMIPTYITIKQLGLLNTNYVLILIMAYSAFNMIIMKSFFEGIPESLRESASIDGASEFRILWRIVLPLSMPVIATVGLLYLVVYWNDFFNALLYVTDWHKAPVQLVLRTIIASSSLPPELLEQAGTAPPPTIGIQMAAIVIVALPMMVIYPFIQRFFEQGMLIGSVKG</sequence>
<evidence type="ECO:0000256" key="4">
    <source>
        <dbReference type="ARBA" id="ARBA00022692"/>
    </source>
</evidence>
<feature type="transmembrane region" description="Helical" evidence="7">
    <location>
        <begin position="126"/>
        <end position="143"/>
    </location>
</feature>
<organism evidence="9 10">
    <name type="scientific">Cohnella endophytica</name>
    <dbReference type="NCBI Taxonomy" id="2419778"/>
    <lineage>
        <taxon>Bacteria</taxon>
        <taxon>Bacillati</taxon>
        <taxon>Bacillota</taxon>
        <taxon>Bacilli</taxon>
        <taxon>Bacillales</taxon>
        <taxon>Paenibacillaceae</taxon>
        <taxon>Cohnella</taxon>
    </lineage>
</organism>
<dbReference type="Pfam" id="PF00528">
    <property type="entry name" value="BPD_transp_1"/>
    <property type="match status" value="1"/>
</dbReference>
<dbReference type="Gene3D" id="1.10.3720.10">
    <property type="entry name" value="MetI-like"/>
    <property type="match status" value="1"/>
</dbReference>
<accession>A0A494XQN9</accession>
<evidence type="ECO:0000256" key="2">
    <source>
        <dbReference type="ARBA" id="ARBA00022448"/>
    </source>
</evidence>
<comment type="similarity">
    <text evidence="7">Belongs to the binding-protein-dependent transport system permease family.</text>
</comment>
<dbReference type="SUPFAM" id="SSF161098">
    <property type="entry name" value="MetI-like"/>
    <property type="match status" value="1"/>
</dbReference>
<feature type="domain" description="ABC transmembrane type-1" evidence="8">
    <location>
        <begin position="88"/>
        <end position="289"/>
    </location>
</feature>
<comment type="caution">
    <text evidence="9">The sequence shown here is derived from an EMBL/GenBank/DDBJ whole genome shotgun (WGS) entry which is preliminary data.</text>
</comment>
<keyword evidence="2 7" id="KW-0813">Transport</keyword>
<evidence type="ECO:0000256" key="5">
    <source>
        <dbReference type="ARBA" id="ARBA00022989"/>
    </source>
</evidence>
<feature type="transmembrane region" description="Helical" evidence="7">
    <location>
        <begin position="268"/>
        <end position="289"/>
    </location>
</feature>
<feature type="transmembrane region" description="Helical" evidence="7">
    <location>
        <begin position="155"/>
        <end position="175"/>
    </location>
</feature>
<evidence type="ECO:0000256" key="7">
    <source>
        <dbReference type="RuleBase" id="RU363032"/>
    </source>
</evidence>